<dbReference type="EnsemblBacteria" id="ADF65030">
    <property type="protein sequence ID" value="ADF65030"/>
    <property type="gene ID" value="ECL_B068"/>
</dbReference>
<dbReference type="HOGENOM" id="CLU_007815_1_1_6"/>
<accession>A0A0H3CWQ3</accession>
<dbReference type="SUPFAM" id="SSF52540">
    <property type="entry name" value="P-loop containing nucleoside triphosphate hydrolases"/>
    <property type="match status" value="1"/>
</dbReference>
<evidence type="ECO:0000313" key="3">
    <source>
        <dbReference type="Proteomes" id="UP000002363"/>
    </source>
</evidence>
<dbReference type="PANTHER" id="PTHR38467:SF1">
    <property type="entry name" value="CONJUGATIVE TRANSFER: ASSEMBLY"/>
    <property type="match status" value="1"/>
</dbReference>
<dbReference type="InterPro" id="IPR027417">
    <property type="entry name" value="P-loop_NTPase"/>
</dbReference>
<dbReference type="Pfam" id="PF11130">
    <property type="entry name" value="TraC_F_IV"/>
    <property type="match status" value="1"/>
</dbReference>
<dbReference type="Pfam" id="PF19044">
    <property type="entry name" value="P-loop_TraG"/>
    <property type="match status" value="1"/>
</dbReference>
<protein>
    <submittedName>
        <fullName evidence="2">Type IV secretory pathway VirB4 component</fullName>
    </submittedName>
</protein>
<dbReference type="OrthoDB" id="9816422at2"/>
<dbReference type="PATRIC" id="fig|716541.4.peg.262"/>
<sequence length="847" mass="96553">MLNTLKTVAERHLFLRNEVTKSDILNMAVRDQPSEYLPYLAFKKRLPGEDVDTNAFINFDNTLGWIWELKPLAFMGNDKLDKLHGIVRSQFPKGTVCQWILYPDHNLNSHIEEYCNIRDKSDPVTAMNMAQMEKFLREGADGVAKLFNIPLRNFRLFFTIKHEQRISEELLVAIHESFGIAGMEPRRWEASDLIKWAGEFFSGEPNNGLYDPERQLRKQMNATNIDLSDPGSLIYAGHRYGVCLYPNVVPQGKNNPLNTNELFGGYMGVEDDMRQIKSPFLYTLTIVYDDLRKNITDKATQTMFQRVGAGLAHSLRQRMEEYHIMQSMMAKDSKFHYMIPQLWVFGKTEKEAFEAAAQAKNLWEGFDFQMMYEQSIKNVMFYTALPFGFYNIESNIDNIDRHFYLDNENIARFLPVQTDFRGGGRPVQSLIGRKGQLISLDMYDKRANAHNFVVIAETGGGKSFFLNSMIDDYASIGAKTRIMDLGKSYEKLTRIRKGRYIDFNLENPICINPLDFVANDDEDLAQNISAAQIVFSSAAYAFTGQYVNELEANLIDQACRHAYSSGDGIRGTDAVTDFLTSGKFLESEYSDKHKKSIEEIQGVAFQLAYLLKAFKSDRAFGKFFCGPTTFNIKDDDFVCTDLEKLRSVKQLFFPMVMNLMNAITMDLYLSDRSRPSIILVEEVASMLQKTGMVSMDGLTQMINEGYRRARKYRGAMGIVLQSPLDYEVLPGLGPVVKANAQWRYYLESRMYDEAVKKGLLPNITEGFPLKLLSSVRNARPRYGEVFIDCPLGMGVARLCVDQWRYWVNTSDGADVAAFDRLMAEGKEPVDALKILSGVNPDVLRAGR</sequence>
<organism evidence="2 3">
    <name type="scientific">Enterobacter cloacae subsp. cloacae (strain ATCC 13047 / DSM 30054 / NBRC 13535 / NCTC 10005 / WDCM 00083 / NCDC 279-56)</name>
    <dbReference type="NCBI Taxonomy" id="716541"/>
    <lineage>
        <taxon>Bacteria</taxon>
        <taxon>Pseudomonadati</taxon>
        <taxon>Pseudomonadota</taxon>
        <taxon>Gammaproteobacteria</taxon>
        <taxon>Enterobacterales</taxon>
        <taxon>Enterobacteriaceae</taxon>
        <taxon>Enterobacter</taxon>
        <taxon>Enterobacter cloacae complex</taxon>
    </lineage>
</organism>
<dbReference type="RefSeq" id="WP_013087338.1">
    <property type="nucleotide sequence ID" value="NC_014108.1"/>
</dbReference>
<gene>
    <name evidence="2" type="ordered locus">ECL_B068</name>
</gene>
<dbReference type="InterPro" id="IPR025955">
    <property type="entry name" value="TraC/Conjuga_ATPase"/>
</dbReference>
<keyword evidence="3" id="KW-1185">Reference proteome</keyword>
<reference evidence="2 3" key="1">
    <citation type="journal article" date="2010" name="J. Bacteriol.">
        <title>Complete genome sequence of Enterobacter cloacae subsp. cloacae type strain ATCC 13047.</title>
        <authorList>
            <person name="Ren Y."/>
            <person name="Ren Y."/>
            <person name="Zhou Z."/>
            <person name="Guo X."/>
            <person name="Li Y."/>
            <person name="Feng L."/>
            <person name="Wang L."/>
        </authorList>
    </citation>
    <scope>NUCLEOTIDE SEQUENCE [LARGE SCALE GENOMIC DNA]</scope>
    <source>
        <strain evidence="3">ATCC 13047 / DSM 30054 / NBRC 13535 / NCTC 10005 / WDCM 00083 / NCDC 279-56</strain>
        <plasmid evidence="2">pECL_B</plasmid>
    </source>
</reference>
<dbReference type="KEGG" id="enc:ECL_B068"/>
<dbReference type="PANTHER" id="PTHR38467">
    <property type="match status" value="1"/>
</dbReference>
<dbReference type="Gene3D" id="3.40.50.300">
    <property type="entry name" value="P-loop containing nucleotide triphosphate hydrolases"/>
    <property type="match status" value="1"/>
</dbReference>
<dbReference type="AlphaFoldDB" id="A0A0H3CWQ3"/>
<keyword evidence="2" id="KW-0614">Plasmid</keyword>
<dbReference type="Gene3D" id="1.10.8.730">
    <property type="match status" value="1"/>
</dbReference>
<geneLocation type="plasmid" evidence="2 3">
    <name>pECL_B</name>
</geneLocation>
<evidence type="ECO:0000259" key="1">
    <source>
        <dbReference type="Pfam" id="PF19044"/>
    </source>
</evidence>
<name>A0A0H3CWQ3_ENTCC</name>
<dbReference type="Proteomes" id="UP000002363">
    <property type="component" value="Plasmid pECL_B"/>
</dbReference>
<proteinExistence type="predicted"/>
<evidence type="ECO:0000313" key="2">
    <source>
        <dbReference type="EMBL" id="ADF65030.1"/>
    </source>
</evidence>
<dbReference type="InterPro" id="IPR053155">
    <property type="entry name" value="F-pilin_assembly_TraC"/>
</dbReference>
<dbReference type="EMBL" id="CP001920">
    <property type="protein sequence ID" value="ADF65030.1"/>
    <property type="molecule type" value="Genomic_DNA"/>
</dbReference>
<feature type="domain" description="TraG P-loop" evidence="1">
    <location>
        <begin position="446"/>
        <end position="814"/>
    </location>
</feature>
<dbReference type="InterPro" id="IPR043964">
    <property type="entry name" value="P-loop_TraG"/>
</dbReference>